<gene>
    <name evidence="1" type="ORF">UM93_07830</name>
</gene>
<name>A0A0D4BYN1_9MICC</name>
<dbReference type="Gene3D" id="3.20.20.210">
    <property type="match status" value="1"/>
</dbReference>
<dbReference type="Proteomes" id="UP000061839">
    <property type="component" value="Chromosome"/>
</dbReference>
<organism evidence="1 2">
    <name type="scientific">Psychromicrobium lacuslunae</name>
    <dbReference type="NCBI Taxonomy" id="1618207"/>
    <lineage>
        <taxon>Bacteria</taxon>
        <taxon>Bacillati</taxon>
        <taxon>Actinomycetota</taxon>
        <taxon>Actinomycetes</taxon>
        <taxon>Micrococcales</taxon>
        <taxon>Micrococcaceae</taxon>
        <taxon>Psychromicrobium</taxon>
    </lineage>
</organism>
<dbReference type="OrthoDB" id="5242426at2"/>
<dbReference type="EMBL" id="CP011005">
    <property type="protein sequence ID" value="AJT41448.1"/>
    <property type="molecule type" value="Genomic_DNA"/>
</dbReference>
<evidence type="ECO:0000313" key="1">
    <source>
        <dbReference type="EMBL" id="AJT41448.1"/>
    </source>
</evidence>
<dbReference type="KEGG" id="ari:UM93_07830"/>
<dbReference type="AlphaFoldDB" id="A0A0D4BYN1"/>
<dbReference type="STRING" id="1618207.UM93_07830"/>
<accession>A0A0D4BYN1</accession>
<evidence type="ECO:0000313" key="2">
    <source>
        <dbReference type="Proteomes" id="UP000061839"/>
    </source>
</evidence>
<dbReference type="PATRIC" id="fig|1618207.4.peg.1584"/>
<dbReference type="HOGENOM" id="CLU_065357_0_0_11"/>
<sequence length="333" mass="35805">MIKASGSGQWPGQDVPEADQVIFGELGDPHLPFLPELPARGVGADRVGRSAAVLTELPVDLQSYGWRLTQRPGADLQRARSFLASDLNMIADVVGVQQSVVPELKVQLLGPLSLAAALHLPLGERAISDLGARRDIADSLAAGLSDHLSAVREAAPDSRLVLQIDEPEAKRALSGAIPTVSGYRRIRSVSRQETRMLWSTLIEAAQRAGAEETLLSIPGGSLTEALESDFDGVALPATDLDAQRWEQVAPALEAGRRLWLGIDTVLDARISTRQRAESVWRTWRTLGLPASLLSQLRLIEAADFAQSTPEAVKVALGRLTDLSDALQQFAAQE</sequence>
<proteinExistence type="predicted"/>
<evidence type="ECO:0008006" key="3">
    <source>
        <dbReference type="Google" id="ProtNLM"/>
    </source>
</evidence>
<protein>
    <recommendedName>
        <fullName evidence="3">Cobalamin-independent methionine synthase MetE C-terminal/archaeal domain-containing protein</fullName>
    </recommendedName>
</protein>
<reference evidence="1 2" key="1">
    <citation type="journal article" date="2015" name="Genome Announc.">
        <title>Complete Genome Sequencing of Protease-Producing Novel Arthrobacter sp. Strain IHBB 11108 Using PacBio Single-Molecule Real-Time Sequencing Technology.</title>
        <authorList>
            <person name="Kiran S."/>
            <person name="Swarnkar M.K."/>
            <person name="Pal M."/>
            <person name="Thakur R."/>
            <person name="Tewari R."/>
            <person name="Singh A.K."/>
            <person name="Gulati A."/>
        </authorList>
    </citation>
    <scope>NUCLEOTIDE SEQUENCE [LARGE SCALE GENOMIC DNA]</scope>
    <source>
        <strain evidence="1 2">IHBB 11108</strain>
    </source>
</reference>
<dbReference type="RefSeq" id="WP_045074826.1">
    <property type="nucleotide sequence ID" value="NZ_CP011005.1"/>
</dbReference>
<dbReference type="SUPFAM" id="SSF51726">
    <property type="entry name" value="UROD/MetE-like"/>
    <property type="match status" value="1"/>
</dbReference>
<dbReference type="InterPro" id="IPR038071">
    <property type="entry name" value="UROD/MetE-like_sf"/>
</dbReference>
<keyword evidence="2" id="KW-1185">Reference proteome</keyword>